<evidence type="ECO:0000256" key="3">
    <source>
        <dbReference type="ARBA" id="ARBA00022692"/>
    </source>
</evidence>
<dbReference type="Proteomes" id="UP000254425">
    <property type="component" value="Chromosome"/>
</dbReference>
<evidence type="ECO:0008006" key="10">
    <source>
        <dbReference type="Google" id="ProtNLM"/>
    </source>
</evidence>
<evidence type="ECO:0000256" key="6">
    <source>
        <dbReference type="SAM" id="Coils"/>
    </source>
</evidence>
<evidence type="ECO:0000313" key="8">
    <source>
        <dbReference type="EMBL" id="AXK35026.1"/>
    </source>
</evidence>
<organism evidence="8 9">
    <name type="scientific">Streptomyces armeniacus</name>
    <dbReference type="NCBI Taxonomy" id="83291"/>
    <lineage>
        <taxon>Bacteria</taxon>
        <taxon>Bacillati</taxon>
        <taxon>Actinomycetota</taxon>
        <taxon>Actinomycetes</taxon>
        <taxon>Kitasatosporales</taxon>
        <taxon>Streptomycetaceae</taxon>
        <taxon>Streptomyces</taxon>
    </lineage>
</organism>
<name>A0A345XTR0_9ACTN</name>
<keyword evidence="2" id="KW-1003">Cell membrane</keyword>
<evidence type="ECO:0000256" key="5">
    <source>
        <dbReference type="ARBA" id="ARBA00023136"/>
    </source>
</evidence>
<evidence type="ECO:0000256" key="1">
    <source>
        <dbReference type="ARBA" id="ARBA00004651"/>
    </source>
</evidence>
<keyword evidence="9" id="KW-1185">Reference proteome</keyword>
<reference evidence="8 9" key="1">
    <citation type="submission" date="2018-07" db="EMBL/GenBank/DDBJ databases">
        <title>Draft genome of the type strain Streptomyces armeniacus ATCC 15676.</title>
        <authorList>
            <person name="Labana P."/>
            <person name="Gosse J.T."/>
            <person name="Boddy C.N."/>
        </authorList>
    </citation>
    <scope>NUCLEOTIDE SEQUENCE [LARGE SCALE GENOMIC DNA]</scope>
    <source>
        <strain evidence="8 9">ATCC 15676</strain>
    </source>
</reference>
<dbReference type="KEGG" id="sarm:DVA86_22645"/>
<proteinExistence type="predicted"/>
<keyword evidence="3 7" id="KW-0812">Transmembrane</keyword>
<evidence type="ECO:0000256" key="7">
    <source>
        <dbReference type="SAM" id="Phobius"/>
    </source>
</evidence>
<dbReference type="InterPro" id="IPR010343">
    <property type="entry name" value="ArAE_1"/>
</dbReference>
<accession>A0A345XTR0</accession>
<dbReference type="EMBL" id="CP031320">
    <property type="protein sequence ID" value="AXK35026.1"/>
    <property type="molecule type" value="Genomic_DNA"/>
</dbReference>
<feature type="transmembrane region" description="Helical" evidence="7">
    <location>
        <begin position="98"/>
        <end position="117"/>
    </location>
</feature>
<feature type="coiled-coil region" evidence="6">
    <location>
        <begin position="267"/>
        <end position="294"/>
    </location>
</feature>
<dbReference type="AlphaFoldDB" id="A0A345XTR0"/>
<evidence type="ECO:0000313" key="9">
    <source>
        <dbReference type="Proteomes" id="UP000254425"/>
    </source>
</evidence>
<sequence length="402" mass="43876">MSGEPEAADHALERTREWWRRAVTTSGRERDSAEMVVKSALAATISWVIAYEFMNATSPAFAPFSAVWMMQATVYRSLVQSLAHVGAVTVGVALQGVFGLLAGTGPAAFALVALAALTIGQWRRLGAQGSQVATAAFFAFSTYVAASNTDSRMTQLGTLVSLVLVGSAVGVVVNLLVLPPMRHRGAERALRDLAGELQNLLADMHPVLREEDVLDDGCTSAWLSRVEGLDSTARQARAAVGTARESLFYNPRQKLPRNRGHNGFEGYEGLQQALERVTHQLASLVRSLHQWQRNSGGADPHDREFLRCYSEFLARLDAITQEFAELDQDHLAELTRNLCALTEEAGECRDEVSGCAARESLPLTETGRPYGILLVEASRLTEEFEHTCRVLRRALGEPEPKG</sequence>
<keyword evidence="6" id="KW-0175">Coiled coil</keyword>
<feature type="transmembrane region" description="Helical" evidence="7">
    <location>
        <begin position="158"/>
        <end position="178"/>
    </location>
</feature>
<keyword evidence="5 7" id="KW-0472">Membrane</keyword>
<dbReference type="Pfam" id="PF06081">
    <property type="entry name" value="ArAE_1"/>
    <property type="match status" value="1"/>
</dbReference>
<gene>
    <name evidence="8" type="ORF">DVA86_22645</name>
</gene>
<dbReference type="GO" id="GO:0005886">
    <property type="term" value="C:plasma membrane"/>
    <property type="evidence" value="ECO:0007669"/>
    <property type="project" value="UniProtKB-SubCell"/>
</dbReference>
<comment type="subcellular location">
    <subcellularLocation>
        <location evidence="1">Cell membrane</location>
        <topology evidence="1">Multi-pass membrane protein</topology>
    </subcellularLocation>
</comment>
<keyword evidence="4 7" id="KW-1133">Transmembrane helix</keyword>
<protein>
    <recommendedName>
        <fullName evidence="10">FUSC family protein</fullName>
    </recommendedName>
</protein>
<evidence type="ECO:0000256" key="2">
    <source>
        <dbReference type="ARBA" id="ARBA00022475"/>
    </source>
</evidence>
<feature type="transmembrane region" description="Helical" evidence="7">
    <location>
        <begin position="129"/>
        <end position="146"/>
    </location>
</feature>
<evidence type="ECO:0000256" key="4">
    <source>
        <dbReference type="ARBA" id="ARBA00022989"/>
    </source>
</evidence>